<feature type="domain" description="Alpha fucosidase A-like C-terminal" evidence="3">
    <location>
        <begin position="725"/>
        <end position="777"/>
    </location>
</feature>
<dbReference type="PANTHER" id="PTHR31084:SF0">
    <property type="entry name" value="ALPHA-L-FUCOSIDASE 2"/>
    <property type="match status" value="1"/>
</dbReference>
<feature type="signal peptide" evidence="1">
    <location>
        <begin position="1"/>
        <end position="24"/>
    </location>
</feature>
<keyword evidence="1" id="KW-0732">Signal</keyword>
<evidence type="ECO:0000256" key="1">
    <source>
        <dbReference type="SAM" id="SignalP"/>
    </source>
</evidence>
<dbReference type="PANTHER" id="PTHR31084">
    <property type="entry name" value="ALPHA-L-FUCOSIDASE 2"/>
    <property type="match status" value="1"/>
</dbReference>
<reference evidence="5 6" key="1">
    <citation type="submission" date="2018-08" db="EMBL/GenBank/DDBJ databases">
        <title>A genome reference for cultivated species of the human gut microbiota.</title>
        <authorList>
            <person name="Zou Y."/>
            <person name="Xue W."/>
            <person name="Luo G."/>
        </authorList>
    </citation>
    <scope>NUCLEOTIDE SEQUENCE [LARGE SCALE GENOMIC DNA]</scope>
    <source>
        <strain evidence="5 6">AM40-30BH</strain>
    </source>
</reference>
<sequence>MKHKILLLLPIMAFFATLPIHLYATNECLSPNETVWFRYPAQSWSEQALHIGNGYMGASFYGEVEKERLDIAEKTFWAGGPHAASDFNYGIIKGGKDKIATIRQLIVERRFAEADSLSRIYMTGDYTNYGYFSMVGNLWIDFGKNKQPVQNYLRGIDLSTSRGFVEYTQGGVQFNREYFCSYPDKLMALHFTADKAGKISFSLSHSLVYQPEEVIESENGLTFNGIIRENGLGYTIRIKIVQQGGSVKVAHQRIVVEKANEATVFYAVDTEYAPVYPLYKGENPQQNTGKVITKAITKGYETVKNTHISDYQTLYNRVRFTLTGDTASEQLPTNVRVKQLQEGFTDDASLKVLGFNLSRYLLISASRPGTLPSTLQGVWNTFEKAPWNGNFQSNINLQEMYWGCGPTHLPECEEAYLEWIEGLVEPGRQTAREYYGTKGWVSHSTGNIWGHTVPGDDILWGLYPSGAAWHCRHLWEHYAFNGDKEYLRTKGYPIMKEAAEFWLENMVEYQGHFIIAPSVSAEHGIEMKNGSPVEYSTTNGEQTEGRLFTVPAYQDIEMVYDLYSHVIKAAECLNTDSVFRQKLLIAKNKLLPLKIGRYGQLQEWIDDVDNPHDHHRHLAHLYALYPGNRISYTRTPALAQAVRKSLEMRGKGKFGDRWPHTGGNWSMAWRTALWARLYDGNQAIGTFNRMIKESGYENMMSNQSGNMQVDATMATSGLFAEMLLQSHEDFIHLLPALPTEWPEGKIEGLMARNGYQVTIEWKYGRLTKAEIVIPQGMDRPTVKIQGIPLSETDGRVSFIPYSQSTSHTLF</sequence>
<dbReference type="InterPro" id="IPR008928">
    <property type="entry name" value="6-hairpin_glycosidase_sf"/>
</dbReference>
<organism evidence="5 6">
    <name type="scientific">Bacteroides nordii</name>
    <dbReference type="NCBI Taxonomy" id="291645"/>
    <lineage>
        <taxon>Bacteria</taxon>
        <taxon>Pseudomonadati</taxon>
        <taxon>Bacteroidota</taxon>
        <taxon>Bacteroidia</taxon>
        <taxon>Bacteroidales</taxon>
        <taxon>Bacteroidaceae</taxon>
        <taxon>Bacteroides</taxon>
    </lineage>
</organism>
<dbReference type="InterPro" id="IPR049053">
    <property type="entry name" value="AFCA-like_C"/>
</dbReference>
<dbReference type="InterPro" id="IPR054363">
    <property type="entry name" value="GH95_cat"/>
</dbReference>
<dbReference type="EMBL" id="QSGO01000004">
    <property type="protein sequence ID" value="RHB36539.1"/>
    <property type="molecule type" value="Genomic_DNA"/>
</dbReference>
<dbReference type="GO" id="GO:0005975">
    <property type="term" value="P:carbohydrate metabolic process"/>
    <property type="evidence" value="ECO:0007669"/>
    <property type="project" value="InterPro"/>
</dbReference>
<dbReference type="AlphaFoldDB" id="A0A413VSK1"/>
<accession>A0A413VSK1</accession>
<dbReference type="SUPFAM" id="SSF48208">
    <property type="entry name" value="Six-hairpin glycosidases"/>
    <property type="match status" value="1"/>
</dbReference>
<name>A0A413VSK1_9BACE</name>
<evidence type="ECO:0000313" key="6">
    <source>
        <dbReference type="Proteomes" id="UP000284379"/>
    </source>
</evidence>
<dbReference type="Pfam" id="PF21307">
    <property type="entry name" value="Glyco_hydro_95_C"/>
    <property type="match status" value="1"/>
</dbReference>
<evidence type="ECO:0000313" key="5">
    <source>
        <dbReference type="EMBL" id="RHB36539.1"/>
    </source>
</evidence>
<gene>
    <name evidence="5" type="ORF">DW888_07895</name>
</gene>
<dbReference type="GO" id="GO:0004560">
    <property type="term" value="F:alpha-L-fucosidase activity"/>
    <property type="evidence" value="ECO:0007669"/>
    <property type="project" value="InterPro"/>
</dbReference>
<dbReference type="Proteomes" id="UP000284379">
    <property type="component" value="Unassembled WGS sequence"/>
</dbReference>
<feature type="chain" id="PRO_5019438983" evidence="1">
    <location>
        <begin position="25"/>
        <end position="810"/>
    </location>
</feature>
<evidence type="ECO:0000259" key="4">
    <source>
        <dbReference type="Pfam" id="PF22124"/>
    </source>
</evidence>
<dbReference type="Gene3D" id="1.50.10.10">
    <property type="match status" value="1"/>
</dbReference>
<evidence type="ECO:0000259" key="3">
    <source>
        <dbReference type="Pfam" id="PF21307"/>
    </source>
</evidence>
<feature type="domain" description="Glycosyl hydrolase family 95 catalytic" evidence="4">
    <location>
        <begin position="299"/>
        <end position="723"/>
    </location>
</feature>
<dbReference type="InterPro" id="IPR027414">
    <property type="entry name" value="GH95_N_dom"/>
</dbReference>
<dbReference type="RefSeq" id="WP_122201256.1">
    <property type="nucleotide sequence ID" value="NZ_CABJFV010000004.1"/>
</dbReference>
<dbReference type="InterPro" id="IPR016518">
    <property type="entry name" value="Alpha-L-fucosidase"/>
</dbReference>
<dbReference type="InterPro" id="IPR012341">
    <property type="entry name" value="6hp_glycosidase-like_sf"/>
</dbReference>
<dbReference type="Pfam" id="PF22124">
    <property type="entry name" value="Glyco_hydro_95_cat"/>
    <property type="match status" value="1"/>
</dbReference>
<proteinExistence type="predicted"/>
<evidence type="ECO:0000259" key="2">
    <source>
        <dbReference type="Pfam" id="PF14498"/>
    </source>
</evidence>
<dbReference type="Pfam" id="PF14498">
    <property type="entry name" value="Glyco_hyd_65N_2"/>
    <property type="match status" value="1"/>
</dbReference>
<protein>
    <submittedName>
        <fullName evidence="5">Uncharacterized protein</fullName>
    </submittedName>
</protein>
<feature type="domain" description="Glycosyl hydrolase family 95 N-terminal" evidence="2">
    <location>
        <begin position="36"/>
        <end position="273"/>
    </location>
</feature>
<dbReference type="PIRSF" id="PIRSF007663">
    <property type="entry name" value="UCP007663"/>
    <property type="match status" value="1"/>
</dbReference>
<comment type="caution">
    <text evidence="5">The sequence shown here is derived from an EMBL/GenBank/DDBJ whole genome shotgun (WGS) entry which is preliminary data.</text>
</comment>